<feature type="domain" description="Luciferase-like" evidence="2">
    <location>
        <begin position="2"/>
        <end position="283"/>
    </location>
</feature>
<dbReference type="NCBIfam" id="TIGR03564">
    <property type="entry name" value="F420_MSMEG_4879"/>
    <property type="match status" value="1"/>
</dbReference>
<dbReference type="PANTHER" id="PTHR43244">
    <property type="match status" value="1"/>
</dbReference>
<evidence type="ECO:0000313" key="4">
    <source>
        <dbReference type="Proteomes" id="UP000199147"/>
    </source>
</evidence>
<gene>
    <name evidence="3" type="ORF">BN2156_00059</name>
</gene>
<dbReference type="AlphaFoldDB" id="A0A0H5RWV3"/>
<dbReference type="GO" id="GO:0016705">
    <property type="term" value="F:oxidoreductase activity, acting on paired donors, with incorporation or reduction of molecular oxygen"/>
    <property type="evidence" value="ECO:0007669"/>
    <property type="project" value="InterPro"/>
</dbReference>
<name>A0A0H5RWV3_9MYCO</name>
<dbReference type="EMBL" id="CWKH01000001">
    <property type="protein sequence ID" value="CRZ13229.1"/>
    <property type="molecule type" value="Genomic_DNA"/>
</dbReference>
<keyword evidence="1" id="KW-0560">Oxidoreductase</keyword>
<keyword evidence="4" id="KW-1185">Reference proteome</keyword>
<dbReference type="Gene3D" id="3.20.20.30">
    <property type="entry name" value="Luciferase-like domain"/>
    <property type="match status" value="1"/>
</dbReference>
<dbReference type="Pfam" id="PF00296">
    <property type="entry name" value="Bac_luciferase"/>
    <property type="match status" value="1"/>
</dbReference>
<dbReference type="InterPro" id="IPR011251">
    <property type="entry name" value="Luciferase-like_dom"/>
</dbReference>
<dbReference type="OrthoDB" id="7054907at2"/>
<evidence type="ECO:0000259" key="2">
    <source>
        <dbReference type="Pfam" id="PF00296"/>
    </source>
</evidence>
<sequence length="318" mass="34094">MRLGVMIGAERGDMARKVSKLVSDIQWAESAGLDSAWMPQVPNDFDCLTMVALMAANTTRIELGTAVVPLQAQHPIALARQALSVHAMSGGRLALGVGPSHHWIVRDMLGLPYEKPAAYTRDYLQVLNTAIAGPGPVDVENDSFTVHNPTVLAADTPMPVLVSALGPVMLQIAGEHADGTSLWMADEKAIGEHIAPKINKAAAEAGKPAPRIVAGIPVTLCANSEIEAAKERANRILAEAETSPNYQRLLDRGEARNVGDLCAAGDMDQILRRFQMFADAGVTDLSVRLLPIGETRDELIASKYRTREVIAELAKAVR</sequence>
<evidence type="ECO:0000256" key="1">
    <source>
        <dbReference type="ARBA" id="ARBA00023002"/>
    </source>
</evidence>
<dbReference type="PANTHER" id="PTHR43244:SF1">
    <property type="entry name" value="5,10-METHYLENETETRAHYDROMETHANOPTERIN REDUCTASE"/>
    <property type="match status" value="1"/>
</dbReference>
<protein>
    <submittedName>
        <fullName evidence="3">Luciferase family protein</fullName>
    </submittedName>
</protein>
<dbReference type="InterPro" id="IPR036661">
    <property type="entry name" value="Luciferase-like_sf"/>
</dbReference>
<reference evidence="4" key="1">
    <citation type="submission" date="2015-07" db="EMBL/GenBank/DDBJ databases">
        <authorList>
            <person name="Urmite Genomes"/>
        </authorList>
    </citation>
    <scope>NUCLEOTIDE SEQUENCE [LARGE SCALE GENOMIC DNA]</scope>
    <source>
        <strain evidence="4">type strain: ATCC 49404</strain>
    </source>
</reference>
<dbReference type="SUPFAM" id="SSF51679">
    <property type="entry name" value="Bacterial luciferase-like"/>
    <property type="match status" value="1"/>
</dbReference>
<dbReference type="InterPro" id="IPR050564">
    <property type="entry name" value="F420-G6PD/mer"/>
</dbReference>
<dbReference type="RefSeq" id="WP_090509050.1">
    <property type="nucleotide sequence ID" value="NZ_CWKH01000001.1"/>
</dbReference>
<organism evidence="3 4">
    <name type="scientific">Mycolicibacterium neworleansense</name>
    <dbReference type="NCBI Taxonomy" id="146018"/>
    <lineage>
        <taxon>Bacteria</taxon>
        <taxon>Bacillati</taxon>
        <taxon>Actinomycetota</taxon>
        <taxon>Actinomycetes</taxon>
        <taxon>Mycobacteriales</taxon>
        <taxon>Mycobacteriaceae</taxon>
        <taxon>Mycolicibacterium</taxon>
    </lineage>
</organism>
<accession>A0A0H5RWV3</accession>
<proteinExistence type="predicted"/>
<dbReference type="InterPro" id="IPR019910">
    <property type="entry name" value="Lucif-like_OxRdtase_MSMEG_4879"/>
</dbReference>
<dbReference type="STRING" id="146018.BN2156_00059"/>
<evidence type="ECO:0000313" key="3">
    <source>
        <dbReference type="EMBL" id="CRZ13229.1"/>
    </source>
</evidence>
<dbReference type="Proteomes" id="UP000199147">
    <property type="component" value="Unassembled WGS sequence"/>
</dbReference>